<keyword evidence="2 3" id="KW-0732">Signal</keyword>
<keyword evidence="4" id="KW-0449">Lipoprotein</keyword>
<dbReference type="GO" id="GO:0120010">
    <property type="term" value="P:intermembrane phospholipid transfer"/>
    <property type="evidence" value="ECO:0007669"/>
    <property type="project" value="TreeGrafter"/>
</dbReference>
<dbReference type="EMBL" id="JAFKCZ010000006">
    <property type="protein sequence ID" value="MBN7796680.1"/>
    <property type="molecule type" value="Genomic_DNA"/>
</dbReference>
<evidence type="ECO:0000313" key="4">
    <source>
        <dbReference type="EMBL" id="MBN7796680.1"/>
    </source>
</evidence>
<evidence type="ECO:0000256" key="1">
    <source>
        <dbReference type="ARBA" id="ARBA00010634"/>
    </source>
</evidence>
<dbReference type="Pfam" id="PF04333">
    <property type="entry name" value="MlaA"/>
    <property type="match status" value="1"/>
</dbReference>
<protein>
    <submittedName>
        <fullName evidence="4">VacJ family lipoprotein</fullName>
    </submittedName>
</protein>
<organism evidence="4 5">
    <name type="scientific">Parahaliea mediterranea</name>
    <dbReference type="NCBI Taxonomy" id="651086"/>
    <lineage>
        <taxon>Bacteria</taxon>
        <taxon>Pseudomonadati</taxon>
        <taxon>Pseudomonadota</taxon>
        <taxon>Gammaproteobacteria</taxon>
        <taxon>Cellvibrionales</taxon>
        <taxon>Halieaceae</taxon>
        <taxon>Parahaliea</taxon>
    </lineage>
</organism>
<dbReference type="PANTHER" id="PTHR30035:SF3">
    <property type="entry name" value="INTERMEMBRANE PHOSPHOLIPID TRANSPORT SYSTEM LIPOPROTEIN MLAA"/>
    <property type="match status" value="1"/>
</dbReference>
<reference evidence="4" key="1">
    <citation type="submission" date="2021-02" db="EMBL/GenBank/DDBJ databases">
        <title>PHA producing bacteria isolated from coastal sediment in Guangdong, Shenzhen.</title>
        <authorList>
            <person name="Zheng W."/>
            <person name="Yu S."/>
            <person name="Huang Y."/>
        </authorList>
    </citation>
    <scope>NUCLEOTIDE SEQUENCE</scope>
    <source>
        <strain evidence="4">TN14-10</strain>
    </source>
</reference>
<dbReference type="Proteomes" id="UP000664303">
    <property type="component" value="Unassembled WGS sequence"/>
</dbReference>
<dbReference type="RefSeq" id="WP_206560134.1">
    <property type="nucleotide sequence ID" value="NZ_JAFKCZ010000006.1"/>
</dbReference>
<gene>
    <name evidence="4" type="ORF">JYP50_08770</name>
</gene>
<name>A0A939ILN4_9GAMM</name>
<dbReference type="InterPro" id="IPR007428">
    <property type="entry name" value="MlaA"/>
</dbReference>
<dbReference type="PANTHER" id="PTHR30035">
    <property type="entry name" value="LIPOPROTEIN VACJ-RELATED"/>
    <property type="match status" value="1"/>
</dbReference>
<dbReference type="AlphaFoldDB" id="A0A939ILN4"/>
<feature type="chain" id="PRO_5037715989" evidence="3">
    <location>
        <begin position="22"/>
        <end position="245"/>
    </location>
</feature>
<accession>A0A939ILN4</accession>
<keyword evidence="5" id="KW-1185">Reference proteome</keyword>
<feature type="signal peptide" evidence="3">
    <location>
        <begin position="1"/>
        <end position="21"/>
    </location>
</feature>
<evidence type="ECO:0000256" key="3">
    <source>
        <dbReference type="SAM" id="SignalP"/>
    </source>
</evidence>
<proteinExistence type="inferred from homology"/>
<dbReference type="PRINTS" id="PR01805">
    <property type="entry name" value="VACJLIPOPROT"/>
</dbReference>
<evidence type="ECO:0000313" key="5">
    <source>
        <dbReference type="Proteomes" id="UP000664303"/>
    </source>
</evidence>
<dbReference type="GO" id="GO:0016020">
    <property type="term" value="C:membrane"/>
    <property type="evidence" value="ECO:0007669"/>
    <property type="project" value="InterPro"/>
</dbReference>
<comment type="similarity">
    <text evidence="1">Belongs to the MlaA family.</text>
</comment>
<sequence length="245" mass="27193">MRSLIPLLFALTALVASPLRAEDNPPAPRSDKDPLESVNRAIFEFNNDLDTYLLRPVARGYHFVMPDFAEQGVGNFFSNLYDANAAINALLQGRVGSAARVSGRFLVNSTLGVLGFFDVATRTGLTPYNTDFGHTLAIWGVPEGPYLMVPLLGPRTMRSGTGSVVDVYASPQSYIDNVRLRNSLYGLEIIDSRARLLDAEDLISGDRYIFVRDAYLQQREVLVNDGKVQDNFSDFGEDGLWEEEF</sequence>
<comment type="caution">
    <text evidence="4">The sequence shown here is derived from an EMBL/GenBank/DDBJ whole genome shotgun (WGS) entry which is preliminary data.</text>
</comment>
<evidence type="ECO:0000256" key="2">
    <source>
        <dbReference type="ARBA" id="ARBA00022729"/>
    </source>
</evidence>